<dbReference type="GO" id="GO:0003700">
    <property type="term" value="F:DNA-binding transcription factor activity"/>
    <property type="evidence" value="ECO:0007669"/>
    <property type="project" value="InterPro"/>
</dbReference>
<sequence length="283" mass="31443">MNQNLQISHLKTLIAINEEGSFSAASERVGRTQSAVTHQMQNLEQIIGTPLFAMNGRNRELTNAGLTLLRHAYEIIALCNQAVSAAEKNFNIGTIRVGTPLEIAEDLWPQVLRVFNEAWPNTRVILHVERSPLLMQLLESGELDLAISTRRLGAHKGKPLTSLAVNWIAAADWEYIPREPLPLILTDEPSMFRRMALSALDISGLPYYEKFVSSSMLGVRSAVIAGLGVTARTISGFPPEIQLLDSKIGLPPLPDISYYVHQSDQRMTKECEALLEIILQYIC</sequence>
<dbReference type="InterPro" id="IPR000847">
    <property type="entry name" value="LysR_HTH_N"/>
</dbReference>
<keyword evidence="2" id="KW-0805">Transcription regulation</keyword>
<dbReference type="InterPro" id="IPR036390">
    <property type="entry name" value="WH_DNA-bd_sf"/>
</dbReference>
<dbReference type="KEGG" id="mmw:Mmwyl1_3930"/>
<protein>
    <submittedName>
        <fullName evidence="6">Transcriptional regulator, LysR family</fullName>
    </submittedName>
</protein>
<reference evidence="6" key="1">
    <citation type="submission" date="2007-06" db="EMBL/GenBank/DDBJ databases">
        <title>Complete sequence of Marinomonas sp. MWYL1.</title>
        <authorList>
            <consortium name="US DOE Joint Genome Institute"/>
            <person name="Copeland A."/>
            <person name="Lucas S."/>
            <person name="Lapidus A."/>
            <person name="Barry K."/>
            <person name="Glavina del Rio T."/>
            <person name="Dalin E."/>
            <person name="Tice H."/>
            <person name="Pitluck S."/>
            <person name="Kiss H."/>
            <person name="Brettin T."/>
            <person name="Bruce D."/>
            <person name="Detter J.C."/>
            <person name="Han C."/>
            <person name="Schmutz J."/>
            <person name="Larimer F."/>
            <person name="Land M."/>
            <person name="Hauser L."/>
            <person name="Kyrpides N."/>
            <person name="Kim E."/>
            <person name="Johnston A.W.B."/>
            <person name="Todd J.D."/>
            <person name="Rogers R."/>
            <person name="Wexler M."/>
            <person name="Bond P.L."/>
            <person name="Li Y."/>
            <person name="Richardson P."/>
        </authorList>
    </citation>
    <scope>NUCLEOTIDE SEQUENCE [LARGE SCALE GENOMIC DNA]</scope>
    <source>
        <strain evidence="6">MWYL1</strain>
    </source>
</reference>
<evidence type="ECO:0000259" key="5">
    <source>
        <dbReference type="PROSITE" id="PS50931"/>
    </source>
</evidence>
<dbReference type="SUPFAM" id="SSF46785">
    <property type="entry name" value="Winged helix' DNA-binding domain"/>
    <property type="match status" value="1"/>
</dbReference>
<dbReference type="Pfam" id="PF00126">
    <property type="entry name" value="HTH_1"/>
    <property type="match status" value="1"/>
</dbReference>
<dbReference type="eggNOG" id="COG0583">
    <property type="taxonomic scope" value="Bacteria"/>
</dbReference>
<evidence type="ECO:0000256" key="2">
    <source>
        <dbReference type="ARBA" id="ARBA00023015"/>
    </source>
</evidence>
<dbReference type="GO" id="GO:0003677">
    <property type="term" value="F:DNA binding"/>
    <property type="evidence" value="ECO:0007669"/>
    <property type="project" value="UniProtKB-KW"/>
</dbReference>
<accession>A6W298</accession>
<dbReference type="SUPFAM" id="SSF53850">
    <property type="entry name" value="Periplasmic binding protein-like II"/>
    <property type="match status" value="1"/>
</dbReference>
<gene>
    <name evidence="6" type="ordered locus">Mmwyl1_3930</name>
</gene>
<feature type="domain" description="HTH lysR-type" evidence="5">
    <location>
        <begin position="5"/>
        <end position="62"/>
    </location>
</feature>
<dbReference type="HOGENOM" id="CLU_039613_1_3_6"/>
<dbReference type="AlphaFoldDB" id="A6W298"/>
<dbReference type="Gene3D" id="1.10.10.10">
    <property type="entry name" value="Winged helix-like DNA-binding domain superfamily/Winged helix DNA-binding domain"/>
    <property type="match status" value="1"/>
</dbReference>
<keyword evidence="4" id="KW-0804">Transcription</keyword>
<name>A6W298_MARMS</name>
<dbReference type="InterPro" id="IPR005119">
    <property type="entry name" value="LysR_subst-bd"/>
</dbReference>
<dbReference type="Pfam" id="PF03466">
    <property type="entry name" value="LysR_substrate"/>
    <property type="match status" value="1"/>
</dbReference>
<evidence type="ECO:0000313" key="6">
    <source>
        <dbReference type="EMBL" id="ABR72827.1"/>
    </source>
</evidence>
<evidence type="ECO:0000256" key="3">
    <source>
        <dbReference type="ARBA" id="ARBA00023125"/>
    </source>
</evidence>
<evidence type="ECO:0000256" key="1">
    <source>
        <dbReference type="ARBA" id="ARBA00009437"/>
    </source>
</evidence>
<dbReference type="PRINTS" id="PR00039">
    <property type="entry name" value="HTHLYSR"/>
</dbReference>
<keyword evidence="3" id="KW-0238">DNA-binding</keyword>
<dbReference type="Gene3D" id="3.40.190.10">
    <property type="entry name" value="Periplasmic binding protein-like II"/>
    <property type="match status" value="2"/>
</dbReference>
<dbReference type="PANTHER" id="PTHR30579:SF7">
    <property type="entry name" value="HTH-TYPE TRANSCRIPTIONAL REGULATOR LRHA-RELATED"/>
    <property type="match status" value="1"/>
</dbReference>
<organism evidence="6">
    <name type="scientific">Marinomonas sp. (strain MWYL1)</name>
    <dbReference type="NCBI Taxonomy" id="400668"/>
    <lineage>
        <taxon>Bacteria</taxon>
        <taxon>Pseudomonadati</taxon>
        <taxon>Pseudomonadota</taxon>
        <taxon>Gammaproteobacteria</taxon>
        <taxon>Oceanospirillales</taxon>
        <taxon>Oceanospirillaceae</taxon>
        <taxon>Marinomonas</taxon>
    </lineage>
</organism>
<dbReference type="STRING" id="400668.Mmwyl1_3930"/>
<proteinExistence type="inferred from homology"/>
<evidence type="ECO:0000256" key="4">
    <source>
        <dbReference type="ARBA" id="ARBA00023163"/>
    </source>
</evidence>
<dbReference type="PANTHER" id="PTHR30579">
    <property type="entry name" value="TRANSCRIPTIONAL REGULATOR"/>
    <property type="match status" value="1"/>
</dbReference>
<dbReference type="PROSITE" id="PS50931">
    <property type="entry name" value="HTH_LYSR"/>
    <property type="match status" value="1"/>
</dbReference>
<comment type="similarity">
    <text evidence="1">Belongs to the LysR transcriptional regulatory family.</text>
</comment>
<dbReference type="InterPro" id="IPR036388">
    <property type="entry name" value="WH-like_DNA-bd_sf"/>
</dbReference>
<dbReference type="InterPro" id="IPR050176">
    <property type="entry name" value="LTTR"/>
</dbReference>
<dbReference type="EMBL" id="CP000749">
    <property type="protein sequence ID" value="ABR72827.1"/>
    <property type="molecule type" value="Genomic_DNA"/>
</dbReference>